<dbReference type="PANTHER" id="PTHR34989">
    <property type="entry name" value="PROTEIN HDED"/>
    <property type="match status" value="1"/>
</dbReference>
<name>A0A6A8GB89_9EURY</name>
<dbReference type="EMBL" id="WKJQ01000002">
    <property type="protein sequence ID" value="MRW98167.1"/>
    <property type="molecule type" value="Genomic_DNA"/>
</dbReference>
<evidence type="ECO:0000313" key="3">
    <source>
        <dbReference type="Proteomes" id="UP000443423"/>
    </source>
</evidence>
<gene>
    <name evidence="2" type="ORF">GJR99_16495</name>
</gene>
<protein>
    <submittedName>
        <fullName evidence="2">HdeD family acid-resistance protein</fullName>
    </submittedName>
</protein>
<keyword evidence="1" id="KW-0472">Membrane</keyword>
<evidence type="ECO:0000313" key="2">
    <source>
        <dbReference type="EMBL" id="MRW98167.1"/>
    </source>
</evidence>
<organism evidence="2 3">
    <name type="scientific">Haloferax marinum</name>
    <dbReference type="NCBI Taxonomy" id="2666143"/>
    <lineage>
        <taxon>Archaea</taxon>
        <taxon>Methanobacteriati</taxon>
        <taxon>Methanobacteriota</taxon>
        <taxon>Stenosarchaea group</taxon>
        <taxon>Halobacteria</taxon>
        <taxon>Halobacteriales</taxon>
        <taxon>Haloferacaceae</taxon>
        <taxon>Haloferax</taxon>
    </lineage>
</organism>
<feature type="transmembrane region" description="Helical" evidence="1">
    <location>
        <begin position="12"/>
        <end position="31"/>
    </location>
</feature>
<feature type="transmembrane region" description="Helical" evidence="1">
    <location>
        <begin position="65"/>
        <end position="84"/>
    </location>
</feature>
<feature type="transmembrane region" description="Helical" evidence="1">
    <location>
        <begin position="37"/>
        <end position="58"/>
    </location>
</feature>
<dbReference type="GO" id="GO:0005886">
    <property type="term" value="C:plasma membrane"/>
    <property type="evidence" value="ECO:0007669"/>
    <property type="project" value="TreeGrafter"/>
</dbReference>
<keyword evidence="1" id="KW-0812">Transmembrane</keyword>
<keyword evidence="3" id="KW-1185">Reference proteome</keyword>
<dbReference type="PANTHER" id="PTHR34989:SF1">
    <property type="entry name" value="PROTEIN HDED"/>
    <property type="match status" value="1"/>
</dbReference>
<keyword evidence="1" id="KW-1133">Transmembrane helix</keyword>
<feature type="transmembrane region" description="Helical" evidence="1">
    <location>
        <begin position="122"/>
        <end position="142"/>
    </location>
</feature>
<dbReference type="InterPro" id="IPR052712">
    <property type="entry name" value="Acid_resist_chaperone_HdeD"/>
</dbReference>
<accession>A0A6A8GB89</accession>
<comment type="caution">
    <text evidence="2">The sequence shown here is derived from an EMBL/GenBank/DDBJ whole genome shotgun (WGS) entry which is preliminary data.</text>
</comment>
<sequence length="191" mass="19648">MSDSLQANWRWLAIAGVIIGIIGLLAILAPFVTGLSISLLVGLFLIASGILNFIGVFSARSWGGAIWQILLGGISIGAGVILFVNPVAGLATLTILVIAYLLVSGVVEIVMGLSLRGEPNWFFAVVSGSIGVLLAIMLWAGFPASAAWAVGVLFGANLLVSGSMMVIFAYSARRVSKALEMDQGADIGGAA</sequence>
<dbReference type="InterPro" id="IPR005325">
    <property type="entry name" value="DUF308_memb"/>
</dbReference>
<feature type="transmembrane region" description="Helical" evidence="1">
    <location>
        <begin position="90"/>
        <end position="110"/>
    </location>
</feature>
<dbReference type="Proteomes" id="UP000443423">
    <property type="component" value="Unassembled WGS sequence"/>
</dbReference>
<proteinExistence type="predicted"/>
<feature type="transmembrane region" description="Helical" evidence="1">
    <location>
        <begin position="148"/>
        <end position="171"/>
    </location>
</feature>
<dbReference type="AlphaFoldDB" id="A0A6A8GB89"/>
<dbReference type="Pfam" id="PF03729">
    <property type="entry name" value="DUF308"/>
    <property type="match status" value="1"/>
</dbReference>
<dbReference type="OrthoDB" id="306524at2157"/>
<evidence type="ECO:0000256" key="1">
    <source>
        <dbReference type="SAM" id="Phobius"/>
    </source>
</evidence>
<reference evidence="2 3" key="1">
    <citation type="submission" date="2019-11" db="EMBL/GenBank/DDBJ databases">
        <title>Whole genome sequence of Haloferax sp. MBLA0078.</title>
        <authorList>
            <person name="Seo M.-J."/>
            <person name="Cho E.-S."/>
        </authorList>
    </citation>
    <scope>NUCLEOTIDE SEQUENCE [LARGE SCALE GENOMIC DNA]</scope>
    <source>
        <strain evidence="2 3">MBLA0078</strain>
    </source>
</reference>